<evidence type="ECO:0000313" key="1">
    <source>
        <dbReference type="EMBL" id="RGC16045.1"/>
    </source>
</evidence>
<dbReference type="InterPro" id="IPR023198">
    <property type="entry name" value="PGP-like_dom2"/>
</dbReference>
<dbReference type="Pfam" id="PF00702">
    <property type="entry name" value="Hydrolase"/>
    <property type="match status" value="1"/>
</dbReference>
<sequence length="216" mass="23676">MKAGAIFDMDGLLFDTELVYNQEWYYIAELYGLKVDPAMLDELRGTNGSRMIGIVNTYWPRVDAKKLTDELFAHAIVTLSTQVPMKPGVVELLEYLKQHAVRMAVASSAPMELIKSNLRLAGIADYFDAVISGEQVVHGKPSPDIFLLAAQQLGLPAADCYVFEDGIHGVRAGIRAGCSTIMVPDLVPPTEELYEQCTGIYPNLPAVLHAMQTNAC</sequence>
<dbReference type="InterPro" id="IPR006439">
    <property type="entry name" value="HAD-SF_hydro_IA"/>
</dbReference>
<comment type="caution">
    <text evidence="1">The sequence shown here is derived from an EMBL/GenBank/DDBJ whole genome shotgun (WGS) entry which is preliminary data.</text>
</comment>
<dbReference type="SFLD" id="SFLDG01129">
    <property type="entry name" value="C1.5:_HAD__Beta-PGM__Phosphata"/>
    <property type="match status" value="1"/>
</dbReference>
<dbReference type="PRINTS" id="PR00413">
    <property type="entry name" value="HADHALOGNASE"/>
</dbReference>
<dbReference type="InterPro" id="IPR023214">
    <property type="entry name" value="HAD_sf"/>
</dbReference>
<organism evidence="1 2">
    <name type="scientific">Clostridium innocuum</name>
    <dbReference type="NCBI Taxonomy" id="1522"/>
    <lineage>
        <taxon>Bacteria</taxon>
        <taxon>Bacillati</taxon>
        <taxon>Bacillota</taxon>
        <taxon>Clostridia</taxon>
        <taxon>Eubacteriales</taxon>
        <taxon>Clostridiaceae</taxon>
        <taxon>Clostridium</taxon>
    </lineage>
</organism>
<name>A0A3E2VXD8_CLOIN</name>
<dbReference type="PANTHER" id="PTHR18901:SF38">
    <property type="entry name" value="PSEUDOURIDINE-5'-PHOSPHATASE"/>
    <property type="match status" value="1"/>
</dbReference>
<proteinExistence type="predicted"/>
<dbReference type="SUPFAM" id="SSF56784">
    <property type="entry name" value="HAD-like"/>
    <property type="match status" value="1"/>
</dbReference>
<dbReference type="Proteomes" id="UP000260025">
    <property type="component" value="Unassembled WGS sequence"/>
</dbReference>
<evidence type="ECO:0000313" key="2">
    <source>
        <dbReference type="Proteomes" id="UP000260025"/>
    </source>
</evidence>
<dbReference type="SFLD" id="SFLDS00003">
    <property type="entry name" value="Haloacid_Dehalogenase"/>
    <property type="match status" value="1"/>
</dbReference>
<dbReference type="RefSeq" id="WP_117442848.1">
    <property type="nucleotide sequence ID" value="NZ_JAJFEN010000042.1"/>
</dbReference>
<dbReference type="NCBIfam" id="TIGR01509">
    <property type="entry name" value="HAD-SF-IA-v3"/>
    <property type="match status" value="1"/>
</dbReference>
<dbReference type="SFLD" id="SFLDG01135">
    <property type="entry name" value="C1.5.6:_HAD__Beta-PGM__Phospha"/>
    <property type="match status" value="1"/>
</dbReference>
<dbReference type="EMBL" id="QVEV01000010">
    <property type="protein sequence ID" value="RGC16045.1"/>
    <property type="molecule type" value="Genomic_DNA"/>
</dbReference>
<dbReference type="PANTHER" id="PTHR18901">
    <property type="entry name" value="2-DEOXYGLUCOSE-6-PHOSPHATE PHOSPHATASE 2"/>
    <property type="match status" value="1"/>
</dbReference>
<dbReference type="OrthoDB" id="9797743at2"/>
<dbReference type="AlphaFoldDB" id="A0A3E2VXD8"/>
<accession>A0A3E2VXD8</accession>
<reference evidence="1 2" key="1">
    <citation type="submission" date="2018-08" db="EMBL/GenBank/DDBJ databases">
        <title>A genome reference for cultivated species of the human gut microbiota.</title>
        <authorList>
            <person name="Zou Y."/>
            <person name="Xue W."/>
            <person name="Luo G."/>
        </authorList>
    </citation>
    <scope>NUCLEOTIDE SEQUENCE [LARGE SCALE GENOMIC DNA]</scope>
    <source>
        <strain evidence="1 2">OF01-2LB</strain>
    </source>
</reference>
<dbReference type="Gene3D" id="3.40.50.1000">
    <property type="entry name" value="HAD superfamily/HAD-like"/>
    <property type="match status" value="1"/>
</dbReference>
<dbReference type="InterPro" id="IPR036412">
    <property type="entry name" value="HAD-like_sf"/>
</dbReference>
<protein>
    <submittedName>
        <fullName evidence="1">HAD family phosphatase</fullName>
    </submittedName>
</protein>
<dbReference type="Gene3D" id="1.10.150.240">
    <property type="entry name" value="Putative phosphatase, domain 2"/>
    <property type="match status" value="1"/>
</dbReference>
<gene>
    <name evidence="1" type="ORF">DXA38_08675</name>
</gene>